<dbReference type="GO" id="GO:0002099">
    <property type="term" value="P:tRNA wobble guanine modification"/>
    <property type="evidence" value="ECO:0007669"/>
    <property type="project" value="TreeGrafter"/>
</dbReference>
<dbReference type="PATRIC" id="fig|1618335.3.peg.445"/>
<dbReference type="InterPro" id="IPR036511">
    <property type="entry name" value="TGT-like_sf"/>
</dbReference>
<proteinExistence type="predicted"/>
<keyword evidence="3" id="KW-0808">Transferase</keyword>
<gene>
    <name evidence="3" type="ORF">UX60_C0039G0005</name>
</gene>
<dbReference type="Proteomes" id="UP000034487">
    <property type="component" value="Unassembled WGS sequence"/>
</dbReference>
<dbReference type="AlphaFoldDB" id="A0A0G1TC85"/>
<dbReference type="NCBIfam" id="TIGR00449">
    <property type="entry name" value="tgt_general"/>
    <property type="match status" value="1"/>
</dbReference>
<organism evidence="3 4">
    <name type="scientific">Berkelbacteria bacterium GW2011_GWA2_46_7</name>
    <dbReference type="NCBI Taxonomy" id="1618335"/>
    <lineage>
        <taxon>Bacteria</taxon>
        <taxon>Candidatus Berkelbacteria</taxon>
    </lineage>
</organism>
<dbReference type="Pfam" id="PF01702">
    <property type="entry name" value="TGT"/>
    <property type="match status" value="1"/>
</dbReference>
<dbReference type="GO" id="GO:0016740">
    <property type="term" value="F:transferase activity"/>
    <property type="evidence" value="ECO:0007669"/>
    <property type="project" value="UniProtKB-KW"/>
</dbReference>
<accession>A0A0G1TC85</accession>
<dbReference type="InterPro" id="IPR050076">
    <property type="entry name" value="ArchSynthase1/Queuine_TRR"/>
</dbReference>
<evidence type="ECO:0000313" key="4">
    <source>
        <dbReference type="Proteomes" id="UP000034487"/>
    </source>
</evidence>
<keyword evidence="1" id="KW-0819">tRNA processing</keyword>
<protein>
    <submittedName>
        <fullName evidence="3">Queuine tRNA-ribosyltransferase</fullName>
    </submittedName>
</protein>
<evidence type="ECO:0000313" key="3">
    <source>
        <dbReference type="EMBL" id="KKU43035.1"/>
    </source>
</evidence>
<dbReference type="EMBL" id="LCMV01000039">
    <property type="protein sequence ID" value="KKU43035.1"/>
    <property type="molecule type" value="Genomic_DNA"/>
</dbReference>
<evidence type="ECO:0000256" key="1">
    <source>
        <dbReference type="ARBA" id="ARBA00022694"/>
    </source>
</evidence>
<dbReference type="GO" id="GO:0005737">
    <property type="term" value="C:cytoplasm"/>
    <property type="evidence" value="ECO:0007669"/>
    <property type="project" value="TreeGrafter"/>
</dbReference>
<feature type="domain" description="tRNA-guanine(15) transglycosylase-like" evidence="2">
    <location>
        <begin position="14"/>
        <end position="244"/>
    </location>
</feature>
<name>A0A0G1TC85_9BACT</name>
<dbReference type="PANTHER" id="PTHR46499">
    <property type="entry name" value="QUEUINE TRNA-RIBOSYLTRANSFERASE"/>
    <property type="match status" value="1"/>
</dbReference>
<dbReference type="SUPFAM" id="SSF51713">
    <property type="entry name" value="tRNA-guanine transglycosylase"/>
    <property type="match status" value="1"/>
</dbReference>
<dbReference type="Gene3D" id="3.20.20.105">
    <property type="entry name" value="Queuine tRNA-ribosyltransferase-like"/>
    <property type="match status" value="1"/>
</dbReference>
<evidence type="ECO:0000259" key="2">
    <source>
        <dbReference type="Pfam" id="PF01702"/>
    </source>
</evidence>
<dbReference type="InterPro" id="IPR002616">
    <property type="entry name" value="tRNA_ribo_trans-like"/>
</dbReference>
<sequence length="248" mass="27227">MEFTVKHSIKNSLARTGVLETPHGNVQTPIFMPLATAGAVKTLSTDEVRSVGAEIILGNTYHLHLRPGEKLIEAEGGLQKWMNWEGPILTDSGGYQAFSLGATRSKQAKTTDEGVRFFSHLDGQKLFFTPESVIDIQLKLGSDIVMVLDDCAPYPATEKRLNISIRRTGEWAKRSLDHWKTIEKGERGIFGIVQGGLNEELRKQSLKDIQELPFDGIAVGGVSVGEGKENMLSAVDYISEDLDKSDGL</sequence>
<reference evidence="3 4" key="1">
    <citation type="journal article" date="2015" name="Nature">
        <title>rRNA introns, odd ribosomes, and small enigmatic genomes across a large radiation of phyla.</title>
        <authorList>
            <person name="Brown C.T."/>
            <person name="Hug L.A."/>
            <person name="Thomas B.C."/>
            <person name="Sharon I."/>
            <person name="Castelle C.J."/>
            <person name="Singh A."/>
            <person name="Wilkins M.J."/>
            <person name="Williams K.H."/>
            <person name="Banfield J.F."/>
        </authorList>
    </citation>
    <scope>NUCLEOTIDE SEQUENCE [LARGE SCALE GENOMIC DNA]</scope>
</reference>
<comment type="caution">
    <text evidence="3">The sequence shown here is derived from an EMBL/GenBank/DDBJ whole genome shotgun (WGS) entry which is preliminary data.</text>
</comment>
<dbReference type="PANTHER" id="PTHR46499:SF1">
    <property type="entry name" value="QUEUINE TRNA-RIBOSYLTRANSFERASE"/>
    <property type="match status" value="1"/>
</dbReference>